<evidence type="ECO:0000256" key="4">
    <source>
        <dbReference type="ARBA" id="ARBA00023033"/>
    </source>
</evidence>
<evidence type="ECO:0000259" key="5">
    <source>
        <dbReference type="Pfam" id="PF00296"/>
    </source>
</evidence>
<dbReference type="SUPFAM" id="SSF51679">
    <property type="entry name" value="Bacterial luciferase-like"/>
    <property type="match status" value="1"/>
</dbReference>
<dbReference type="AlphaFoldDB" id="A0A7K1KXV9"/>
<accession>A0A7K1KXV9</accession>
<dbReference type="Pfam" id="PF00296">
    <property type="entry name" value="Bac_luciferase"/>
    <property type="match status" value="1"/>
</dbReference>
<reference evidence="6 7" key="1">
    <citation type="submission" date="2019-11" db="EMBL/GenBank/DDBJ databases">
        <authorList>
            <person name="Cao P."/>
        </authorList>
    </citation>
    <scope>NUCLEOTIDE SEQUENCE [LARGE SCALE GENOMIC DNA]</scope>
    <source>
        <strain evidence="6 7">NEAU-AAG5</strain>
    </source>
</reference>
<keyword evidence="1" id="KW-0285">Flavoprotein</keyword>
<sequence>MGLDHAWTFDHHSWRTLRERPWYDAVATLSAVAAVTGRMRLGTLVSSPNFRHPAVLAKQVMTLDEVSGGRFVLGLGAGASGADAALLGRAAASPRERADRFAEFVELSDMLLREPSATYRGAHFAAVDARMVPGCVQRPRVPFAIAAAGPRGLLLAARHADLWVTIGDPGRPGGQAEEEAWRLLRRQLTSLEGACERAGRDPASLGRLVNVSRVVDAPYASPERFAEVVGRCRDLGFTDVVVNHPRSEGVFAGDRTDFERAVLALVG</sequence>
<dbReference type="Gene3D" id="3.20.20.30">
    <property type="entry name" value="Luciferase-like domain"/>
    <property type="match status" value="1"/>
</dbReference>
<gene>
    <name evidence="6" type="ORF">GNZ18_09275</name>
</gene>
<proteinExistence type="predicted"/>
<dbReference type="PANTHER" id="PTHR42847:SF4">
    <property type="entry name" value="ALKANESULFONATE MONOOXYGENASE-RELATED"/>
    <property type="match status" value="1"/>
</dbReference>
<dbReference type="EMBL" id="WOFH01000003">
    <property type="protein sequence ID" value="MUN36786.1"/>
    <property type="molecule type" value="Genomic_DNA"/>
</dbReference>
<dbReference type="InterPro" id="IPR036661">
    <property type="entry name" value="Luciferase-like_sf"/>
</dbReference>
<keyword evidence="7" id="KW-1185">Reference proteome</keyword>
<evidence type="ECO:0000313" key="7">
    <source>
        <dbReference type="Proteomes" id="UP000432015"/>
    </source>
</evidence>
<dbReference type="GO" id="GO:0008726">
    <property type="term" value="F:alkanesulfonate monooxygenase activity"/>
    <property type="evidence" value="ECO:0007669"/>
    <property type="project" value="TreeGrafter"/>
</dbReference>
<dbReference type="GO" id="GO:0046306">
    <property type="term" value="P:alkanesulfonate catabolic process"/>
    <property type="evidence" value="ECO:0007669"/>
    <property type="project" value="TreeGrafter"/>
</dbReference>
<protein>
    <submittedName>
        <fullName evidence="6">LLM class flavin-dependent oxidoreductase</fullName>
    </submittedName>
</protein>
<evidence type="ECO:0000256" key="1">
    <source>
        <dbReference type="ARBA" id="ARBA00022630"/>
    </source>
</evidence>
<name>A0A7K1KXV9_9ACTN</name>
<evidence type="ECO:0000313" key="6">
    <source>
        <dbReference type="EMBL" id="MUN36786.1"/>
    </source>
</evidence>
<comment type="caution">
    <text evidence="6">The sequence shown here is derived from an EMBL/GenBank/DDBJ whole genome shotgun (WGS) entry which is preliminary data.</text>
</comment>
<feature type="domain" description="Luciferase-like" evidence="5">
    <location>
        <begin position="2"/>
        <end position="214"/>
    </location>
</feature>
<evidence type="ECO:0000256" key="2">
    <source>
        <dbReference type="ARBA" id="ARBA00022643"/>
    </source>
</evidence>
<dbReference type="Proteomes" id="UP000432015">
    <property type="component" value="Unassembled WGS sequence"/>
</dbReference>
<dbReference type="PANTHER" id="PTHR42847">
    <property type="entry name" value="ALKANESULFONATE MONOOXYGENASE"/>
    <property type="match status" value="1"/>
</dbReference>
<dbReference type="InterPro" id="IPR011251">
    <property type="entry name" value="Luciferase-like_dom"/>
</dbReference>
<keyword evidence="3" id="KW-0560">Oxidoreductase</keyword>
<dbReference type="InterPro" id="IPR050172">
    <property type="entry name" value="SsuD_RutA_monooxygenase"/>
</dbReference>
<evidence type="ECO:0000256" key="3">
    <source>
        <dbReference type="ARBA" id="ARBA00023002"/>
    </source>
</evidence>
<keyword evidence="4" id="KW-0503">Monooxygenase</keyword>
<organism evidence="6 7">
    <name type="scientific">Actinomadura litoris</name>
    <dbReference type="NCBI Taxonomy" id="2678616"/>
    <lineage>
        <taxon>Bacteria</taxon>
        <taxon>Bacillati</taxon>
        <taxon>Actinomycetota</taxon>
        <taxon>Actinomycetes</taxon>
        <taxon>Streptosporangiales</taxon>
        <taxon>Thermomonosporaceae</taxon>
        <taxon>Actinomadura</taxon>
    </lineage>
</organism>
<keyword evidence="2" id="KW-0288">FMN</keyword>